<proteinExistence type="predicted"/>
<sequence length="113" mass="13185">MKLSEVLANYTARKIDIEEEGYDPIPEALDYFRSIRIKKEWLDDITDLHQDGGSPIWLQIIPFWCGTTDEFDIGSTEDISLLPNLKKITLFYNEYNPGILQEFQEKGIEAKWV</sequence>
<keyword evidence="3" id="KW-1185">Reference proteome</keyword>
<feature type="domain" description="DUF6892" evidence="1">
    <location>
        <begin position="2"/>
        <end position="109"/>
    </location>
</feature>
<reference evidence="2" key="1">
    <citation type="journal article" date="2022" name="Arch. Microbiol.">
        <title>Microbulbifer okhotskensis sp. nov., isolated from a deep bottom sediment of the Okhotsk Sea.</title>
        <authorList>
            <person name="Romanenko L."/>
            <person name="Kurilenko V."/>
            <person name="Otstavnykh N."/>
            <person name="Velansky P."/>
            <person name="Isaeva M."/>
            <person name="Mikhailov V."/>
        </authorList>
    </citation>
    <scope>NUCLEOTIDE SEQUENCE</scope>
    <source>
        <strain evidence="2">OS29</strain>
    </source>
</reference>
<organism evidence="2 3">
    <name type="scientific">Microbulbifer okhotskensis</name>
    <dbReference type="NCBI Taxonomy" id="2926617"/>
    <lineage>
        <taxon>Bacteria</taxon>
        <taxon>Pseudomonadati</taxon>
        <taxon>Pseudomonadota</taxon>
        <taxon>Gammaproteobacteria</taxon>
        <taxon>Cellvibrionales</taxon>
        <taxon>Microbulbiferaceae</taxon>
        <taxon>Microbulbifer</taxon>
    </lineage>
</organism>
<dbReference type="AlphaFoldDB" id="A0A9X2J6I4"/>
<dbReference type="RefSeq" id="WP_252472494.1">
    <property type="nucleotide sequence ID" value="NZ_JALBWM010000174.1"/>
</dbReference>
<dbReference type="EMBL" id="JALBWM010000174">
    <property type="protein sequence ID" value="MCO1336672.1"/>
    <property type="molecule type" value="Genomic_DNA"/>
</dbReference>
<evidence type="ECO:0000313" key="2">
    <source>
        <dbReference type="EMBL" id="MCO1336672.1"/>
    </source>
</evidence>
<evidence type="ECO:0000259" key="1">
    <source>
        <dbReference type="Pfam" id="PF21832"/>
    </source>
</evidence>
<accession>A0A9X2J6I4</accession>
<gene>
    <name evidence="2" type="ORF">MO867_20305</name>
</gene>
<name>A0A9X2J6I4_9GAMM</name>
<evidence type="ECO:0000313" key="3">
    <source>
        <dbReference type="Proteomes" id="UP001139028"/>
    </source>
</evidence>
<comment type="caution">
    <text evidence="2">The sequence shown here is derived from an EMBL/GenBank/DDBJ whole genome shotgun (WGS) entry which is preliminary data.</text>
</comment>
<dbReference type="Pfam" id="PF21832">
    <property type="entry name" value="DUF6892"/>
    <property type="match status" value="1"/>
</dbReference>
<protein>
    <recommendedName>
        <fullName evidence="1">DUF6892 domain-containing protein</fullName>
    </recommendedName>
</protein>
<dbReference type="Proteomes" id="UP001139028">
    <property type="component" value="Unassembled WGS sequence"/>
</dbReference>
<dbReference type="InterPro" id="IPR054187">
    <property type="entry name" value="DUF6892"/>
</dbReference>